<dbReference type="PANTHER" id="PTHR35340:SF9">
    <property type="entry name" value="ASST-DOMAIN-CONTAINING PROTEIN"/>
    <property type="match status" value="1"/>
</dbReference>
<dbReference type="PANTHER" id="PTHR35340">
    <property type="entry name" value="PQQ ENZYME REPEAT PROTEIN-RELATED"/>
    <property type="match status" value="1"/>
</dbReference>
<evidence type="ECO:0000313" key="2">
    <source>
        <dbReference type="EMBL" id="KAH8693544.1"/>
    </source>
</evidence>
<keyword evidence="1" id="KW-0732">Signal</keyword>
<evidence type="ECO:0000256" key="1">
    <source>
        <dbReference type="SAM" id="SignalP"/>
    </source>
</evidence>
<feature type="chain" id="PRO_5042043035" evidence="1">
    <location>
        <begin position="21"/>
        <end position="540"/>
    </location>
</feature>
<dbReference type="InterPro" id="IPR053143">
    <property type="entry name" value="Arylsulfate_ST"/>
</dbReference>
<dbReference type="AlphaFoldDB" id="A0AAD4KKL7"/>
<dbReference type="Proteomes" id="UP001201262">
    <property type="component" value="Unassembled WGS sequence"/>
</dbReference>
<gene>
    <name evidence="2" type="ORF">BGW36DRAFT_429591</name>
</gene>
<evidence type="ECO:0000313" key="3">
    <source>
        <dbReference type="Proteomes" id="UP001201262"/>
    </source>
</evidence>
<name>A0AAD4KKL7_9EURO</name>
<dbReference type="EMBL" id="JAJTJA010000009">
    <property type="protein sequence ID" value="KAH8693544.1"/>
    <property type="molecule type" value="Genomic_DNA"/>
</dbReference>
<proteinExistence type="predicted"/>
<sequence>MLLSREILLLTTALLPSALADWQYLSRPDLSPPRLNITIPATAAVDEGYLFVAPYSGFDQGSVGPDQPGAYIFRDNGDLVWSGYGYLAGWIADFAPTVVDGQSAIAAFQGILDARHGRMYGNHAVLNRHYETVQVVGTASHRLASCHEFRVVDGKSVLIETPVAQPADLTAYGAEEDQRWIVSNGFQEIDIQTGELIFEWYSTDHVTPRYSKLPLEGDGSFSARTSADAWNYFHINSVDKDDENNYLISARNYATIFKINGTDGEIIWRLGGTHGSDFEIPRDVEFAYQHDARFRYRSPDGSIERISFFDNAAHSAGRRINPFSRARYVELNHTAGTARAINTFRPPDDLVAYSQGNAQHLPNGNVFVNWGQAGAVTEYNEEGKVIFHAYLDAYPSKNVQNYRGFRFPWIGIPKEEPAVLALGDRSGQISVYVSWNGDTETAFWYFYLVDGRSGAKLDYLGKQRRLSFETTFEATLSQTMTANLADVHIIVEAHDINGHIGGRSRLTKLTDKAPYSHSSASTSHGSDKFWSELQQQRFDL</sequence>
<dbReference type="Pfam" id="PF14269">
    <property type="entry name" value="Arylsulfotran_2"/>
    <property type="match status" value="1"/>
</dbReference>
<dbReference type="RefSeq" id="XP_046069214.1">
    <property type="nucleotide sequence ID" value="XM_046220715.1"/>
</dbReference>
<organism evidence="2 3">
    <name type="scientific">Talaromyces proteolyticus</name>
    <dbReference type="NCBI Taxonomy" id="1131652"/>
    <lineage>
        <taxon>Eukaryota</taxon>
        <taxon>Fungi</taxon>
        <taxon>Dikarya</taxon>
        <taxon>Ascomycota</taxon>
        <taxon>Pezizomycotina</taxon>
        <taxon>Eurotiomycetes</taxon>
        <taxon>Eurotiomycetidae</taxon>
        <taxon>Eurotiales</taxon>
        <taxon>Trichocomaceae</taxon>
        <taxon>Talaromyces</taxon>
        <taxon>Talaromyces sect. Bacilispori</taxon>
    </lineage>
</organism>
<comment type="caution">
    <text evidence="2">The sequence shown here is derived from an EMBL/GenBank/DDBJ whole genome shotgun (WGS) entry which is preliminary data.</text>
</comment>
<dbReference type="InterPro" id="IPR011047">
    <property type="entry name" value="Quinoprotein_ADH-like_sf"/>
</dbReference>
<reference evidence="2" key="1">
    <citation type="submission" date="2021-12" db="EMBL/GenBank/DDBJ databases">
        <title>Convergent genome expansion in fungi linked to evolution of root-endophyte symbiosis.</title>
        <authorList>
            <consortium name="DOE Joint Genome Institute"/>
            <person name="Ke Y.-H."/>
            <person name="Bonito G."/>
            <person name="Liao H.-L."/>
            <person name="Looney B."/>
            <person name="Rojas-Flechas A."/>
            <person name="Nash J."/>
            <person name="Hameed K."/>
            <person name="Schadt C."/>
            <person name="Martin F."/>
            <person name="Crous P.W."/>
            <person name="Miettinen O."/>
            <person name="Magnuson J.K."/>
            <person name="Labbe J."/>
            <person name="Jacobson D."/>
            <person name="Doktycz M.J."/>
            <person name="Veneault-Fourrey C."/>
            <person name="Kuo A."/>
            <person name="Mondo S."/>
            <person name="Calhoun S."/>
            <person name="Riley R."/>
            <person name="Ohm R."/>
            <person name="LaButti K."/>
            <person name="Andreopoulos B."/>
            <person name="Pangilinan J."/>
            <person name="Nolan M."/>
            <person name="Tritt A."/>
            <person name="Clum A."/>
            <person name="Lipzen A."/>
            <person name="Daum C."/>
            <person name="Barry K."/>
            <person name="Grigoriev I.V."/>
            <person name="Vilgalys R."/>
        </authorList>
    </citation>
    <scope>NUCLEOTIDE SEQUENCE</scope>
    <source>
        <strain evidence="2">PMI_201</strain>
    </source>
</reference>
<dbReference type="InterPro" id="IPR039535">
    <property type="entry name" value="ASST-like"/>
</dbReference>
<dbReference type="GeneID" id="70251002"/>
<accession>A0AAD4KKL7</accession>
<keyword evidence="3" id="KW-1185">Reference proteome</keyword>
<dbReference type="SUPFAM" id="SSF50998">
    <property type="entry name" value="Quinoprotein alcohol dehydrogenase-like"/>
    <property type="match status" value="1"/>
</dbReference>
<feature type="signal peptide" evidence="1">
    <location>
        <begin position="1"/>
        <end position="20"/>
    </location>
</feature>
<protein>
    <submittedName>
        <fullName evidence="2">ASST-domain-containing protein</fullName>
    </submittedName>
</protein>